<organism evidence="12 13">
    <name type="scientific">Smittium mucronatum</name>
    <dbReference type="NCBI Taxonomy" id="133383"/>
    <lineage>
        <taxon>Eukaryota</taxon>
        <taxon>Fungi</taxon>
        <taxon>Fungi incertae sedis</taxon>
        <taxon>Zoopagomycota</taxon>
        <taxon>Kickxellomycotina</taxon>
        <taxon>Harpellomycetes</taxon>
        <taxon>Harpellales</taxon>
        <taxon>Legeriomycetaceae</taxon>
        <taxon>Smittium</taxon>
    </lineage>
</organism>
<evidence type="ECO:0000256" key="8">
    <source>
        <dbReference type="ARBA" id="ARBA00022842"/>
    </source>
</evidence>
<name>A0A1R0H0F8_9FUNG</name>
<accession>A0A1R0H0F8</accession>
<evidence type="ECO:0000256" key="6">
    <source>
        <dbReference type="ARBA" id="ARBA00022723"/>
    </source>
</evidence>
<keyword evidence="7" id="KW-0378">Hydrolase</keyword>
<dbReference type="InterPro" id="IPR036649">
    <property type="entry name" value="Pyrophosphatase_sf"/>
</dbReference>
<dbReference type="GO" id="GO:0006796">
    <property type="term" value="P:phosphate-containing compound metabolic process"/>
    <property type="evidence" value="ECO:0007669"/>
    <property type="project" value="InterPro"/>
</dbReference>
<evidence type="ECO:0000256" key="3">
    <source>
        <dbReference type="ARBA" id="ARBA00006220"/>
    </source>
</evidence>
<dbReference type="OrthoDB" id="1608002at2759"/>
<dbReference type="SUPFAM" id="SSF50324">
    <property type="entry name" value="Inorganic pyrophosphatase"/>
    <property type="match status" value="1"/>
</dbReference>
<evidence type="ECO:0000256" key="10">
    <source>
        <dbReference type="ARBA" id="ARBA00040300"/>
    </source>
</evidence>
<comment type="caution">
    <text evidence="12">The sequence shown here is derived from an EMBL/GenBank/DDBJ whole genome shotgun (WGS) entry which is preliminary data.</text>
</comment>
<comment type="catalytic activity">
    <reaction evidence="11">
        <text>diphosphate + H2O = 2 phosphate + H(+)</text>
        <dbReference type="Rhea" id="RHEA:24576"/>
        <dbReference type="ChEBI" id="CHEBI:15377"/>
        <dbReference type="ChEBI" id="CHEBI:15378"/>
        <dbReference type="ChEBI" id="CHEBI:33019"/>
        <dbReference type="ChEBI" id="CHEBI:43474"/>
        <dbReference type="EC" id="3.6.1.1"/>
    </reaction>
</comment>
<sequence>MSLETRVVGTPGSTDYRVYLEKDGKIQSFFHDVPLYANAEKTVLNMVVEIPRWTNAKLEIKTKDKYNPIAQDTKKGKLRYVANTFPHHGYIWNYGAFPQTWEDPGHSDENTGCVGDNDPLDVIEIGEKIGYTGQIKQVKVIGILAMIDEGETDWKVIAIDVTDPLASSVNDVEDIQTYFPGLLKASVEWFKFYKVPDGKPENQFGFGGQAKDKKFTNEIIEETHAFWKKLIASESNSQGLSTLNTIEPTSPHYSGDDAEDIKSNGVLHSAPVIDQSLSKWHFIKSSKI</sequence>
<dbReference type="Gene3D" id="3.90.80.10">
    <property type="entry name" value="Inorganic pyrophosphatase"/>
    <property type="match status" value="1"/>
</dbReference>
<comment type="similarity">
    <text evidence="3">Belongs to the PPase family.</text>
</comment>
<keyword evidence="13" id="KW-1185">Reference proteome</keyword>
<evidence type="ECO:0000313" key="12">
    <source>
        <dbReference type="EMBL" id="OLY82600.1"/>
    </source>
</evidence>
<dbReference type="AlphaFoldDB" id="A0A1R0H0F8"/>
<dbReference type="EMBL" id="LSSL01001390">
    <property type="protein sequence ID" value="OLY82600.1"/>
    <property type="molecule type" value="Genomic_DNA"/>
</dbReference>
<comment type="subcellular location">
    <subcellularLocation>
        <location evidence="2">Cytoplasm</location>
    </subcellularLocation>
</comment>
<evidence type="ECO:0000256" key="2">
    <source>
        <dbReference type="ARBA" id="ARBA00004496"/>
    </source>
</evidence>
<evidence type="ECO:0000256" key="7">
    <source>
        <dbReference type="ARBA" id="ARBA00022801"/>
    </source>
</evidence>
<evidence type="ECO:0000256" key="5">
    <source>
        <dbReference type="ARBA" id="ARBA00022490"/>
    </source>
</evidence>
<proteinExistence type="inferred from homology"/>
<evidence type="ECO:0000256" key="11">
    <source>
        <dbReference type="ARBA" id="ARBA00047820"/>
    </source>
</evidence>
<dbReference type="PANTHER" id="PTHR10286">
    <property type="entry name" value="INORGANIC PYROPHOSPHATASE"/>
    <property type="match status" value="1"/>
</dbReference>
<dbReference type="Pfam" id="PF00719">
    <property type="entry name" value="Pyrophosphatase"/>
    <property type="match status" value="1"/>
</dbReference>
<evidence type="ECO:0000256" key="4">
    <source>
        <dbReference type="ARBA" id="ARBA00012146"/>
    </source>
</evidence>
<dbReference type="Proteomes" id="UP000187455">
    <property type="component" value="Unassembled WGS sequence"/>
</dbReference>
<dbReference type="InterPro" id="IPR008162">
    <property type="entry name" value="Pyrophosphatase"/>
</dbReference>
<dbReference type="GO" id="GO:0004427">
    <property type="term" value="F:inorganic diphosphate phosphatase activity"/>
    <property type="evidence" value="ECO:0007669"/>
    <property type="project" value="UniProtKB-EC"/>
</dbReference>
<dbReference type="EC" id="3.6.1.1" evidence="4"/>
<dbReference type="GO" id="GO:0000287">
    <property type="term" value="F:magnesium ion binding"/>
    <property type="evidence" value="ECO:0007669"/>
    <property type="project" value="InterPro"/>
</dbReference>
<evidence type="ECO:0000256" key="1">
    <source>
        <dbReference type="ARBA" id="ARBA00001946"/>
    </source>
</evidence>
<dbReference type="GO" id="GO:0005737">
    <property type="term" value="C:cytoplasm"/>
    <property type="evidence" value="ECO:0007669"/>
    <property type="project" value="UniProtKB-SubCell"/>
</dbReference>
<dbReference type="FunFam" id="3.90.80.10:FF:000004">
    <property type="entry name" value="Inorganic pyrophosphatase"/>
    <property type="match status" value="1"/>
</dbReference>
<keyword evidence="6" id="KW-0479">Metal-binding</keyword>
<protein>
    <recommendedName>
        <fullName evidence="10">Inorganic pyrophosphatase</fullName>
        <ecNumber evidence="4">3.6.1.1</ecNumber>
    </recommendedName>
    <alternativeName>
        <fullName evidence="9">Pyrophosphate phospho-hydrolase</fullName>
    </alternativeName>
</protein>
<dbReference type="STRING" id="133383.A0A1R0H0F8"/>
<evidence type="ECO:0000256" key="9">
    <source>
        <dbReference type="ARBA" id="ARBA00032535"/>
    </source>
</evidence>
<keyword evidence="5" id="KW-0963">Cytoplasm</keyword>
<dbReference type="PROSITE" id="PS00387">
    <property type="entry name" value="PPASE"/>
    <property type="match status" value="1"/>
</dbReference>
<comment type="cofactor">
    <cofactor evidence="1">
        <name>Mg(2+)</name>
        <dbReference type="ChEBI" id="CHEBI:18420"/>
    </cofactor>
</comment>
<reference evidence="12 13" key="1">
    <citation type="journal article" date="2016" name="Mol. Biol. Evol.">
        <title>Genome-Wide Survey of Gut Fungi (Harpellales) Reveals the First Horizontally Transferred Ubiquitin Gene from a Mosquito Host.</title>
        <authorList>
            <person name="Wang Y."/>
            <person name="White M.M."/>
            <person name="Kvist S."/>
            <person name="Moncalvo J.M."/>
        </authorList>
    </citation>
    <scope>NUCLEOTIDE SEQUENCE [LARGE SCALE GENOMIC DNA]</scope>
    <source>
        <strain evidence="12 13">ALG-7-W6</strain>
    </source>
</reference>
<dbReference type="CDD" id="cd00412">
    <property type="entry name" value="pyrophosphatase"/>
    <property type="match status" value="1"/>
</dbReference>
<keyword evidence="8" id="KW-0460">Magnesium</keyword>
<evidence type="ECO:0000313" key="13">
    <source>
        <dbReference type="Proteomes" id="UP000187455"/>
    </source>
</evidence>
<gene>
    <name evidence="12" type="ORF">AYI68_g3277</name>
</gene>